<gene>
    <name evidence="4" type="ORF">MTP08_02020</name>
</gene>
<feature type="chain" id="PRO_5046367952" evidence="2">
    <location>
        <begin position="18"/>
        <end position="517"/>
    </location>
</feature>
<dbReference type="RefSeq" id="WP_243576842.1">
    <property type="nucleotide sequence ID" value="NZ_CP094529.1"/>
</dbReference>
<evidence type="ECO:0000256" key="1">
    <source>
        <dbReference type="ARBA" id="ARBA00022729"/>
    </source>
</evidence>
<dbReference type="PANTHER" id="PTHR42754:SF1">
    <property type="entry name" value="LIPOPROTEIN"/>
    <property type="match status" value="1"/>
</dbReference>
<dbReference type="InterPro" id="IPR026444">
    <property type="entry name" value="Secre_tail"/>
</dbReference>
<dbReference type="SUPFAM" id="SSF50998">
    <property type="entry name" value="Quinoprotein alcohol dehydrogenase-like"/>
    <property type="match status" value="1"/>
</dbReference>
<dbReference type="InterPro" id="IPR011047">
    <property type="entry name" value="Quinoprotein_ADH-like_sf"/>
</dbReference>
<evidence type="ECO:0000256" key="2">
    <source>
        <dbReference type="SAM" id="SignalP"/>
    </source>
</evidence>
<evidence type="ECO:0000259" key="3">
    <source>
        <dbReference type="Pfam" id="PF18962"/>
    </source>
</evidence>
<dbReference type="Proteomes" id="UP000831068">
    <property type="component" value="Chromosome"/>
</dbReference>
<keyword evidence="5" id="KW-1185">Reference proteome</keyword>
<organism evidence="4 5">
    <name type="scientific">Chryseobacterium oryzae</name>
    <dbReference type="NCBI Taxonomy" id="2929799"/>
    <lineage>
        <taxon>Bacteria</taxon>
        <taxon>Pseudomonadati</taxon>
        <taxon>Bacteroidota</taxon>
        <taxon>Flavobacteriia</taxon>
        <taxon>Flavobacteriales</taxon>
        <taxon>Weeksellaceae</taxon>
        <taxon>Chryseobacterium group</taxon>
        <taxon>Chryseobacterium</taxon>
    </lineage>
</organism>
<dbReference type="NCBIfam" id="TIGR04183">
    <property type="entry name" value="Por_Secre_tail"/>
    <property type="match status" value="1"/>
</dbReference>
<evidence type="ECO:0000313" key="5">
    <source>
        <dbReference type="Proteomes" id="UP000831068"/>
    </source>
</evidence>
<protein>
    <submittedName>
        <fullName evidence="4">T9SS type A sorting domain-containing protein</fullName>
    </submittedName>
</protein>
<feature type="domain" description="Secretion system C-terminal sorting" evidence="3">
    <location>
        <begin position="446"/>
        <end position="516"/>
    </location>
</feature>
<dbReference type="EMBL" id="CP094529">
    <property type="protein sequence ID" value="UOE38577.1"/>
    <property type="molecule type" value="Genomic_DNA"/>
</dbReference>
<evidence type="ECO:0000313" key="4">
    <source>
        <dbReference type="EMBL" id="UOE38577.1"/>
    </source>
</evidence>
<feature type="signal peptide" evidence="2">
    <location>
        <begin position="1"/>
        <end position="17"/>
    </location>
</feature>
<proteinExistence type="predicted"/>
<dbReference type="Pfam" id="PF18962">
    <property type="entry name" value="Por_Secre_tail"/>
    <property type="match status" value="1"/>
</dbReference>
<accession>A0ABY4BHE1</accession>
<dbReference type="Gene3D" id="2.80.10.50">
    <property type="match status" value="1"/>
</dbReference>
<dbReference type="PANTHER" id="PTHR42754">
    <property type="entry name" value="ENDOGLUCANASE"/>
    <property type="match status" value="1"/>
</dbReference>
<name>A0ABY4BHE1_9FLAO</name>
<keyword evidence="1 2" id="KW-0732">Signal</keyword>
<sequence>MKYFNFLFLLLLLPVVAKSQNSTIQWQKSFGGGFEESARSVAQTPDGGYIVAGKSKSYEGDLTVNYGNFDFWIVKINAMGILQWQKSYGGSGEDEATSIRNTSDGGYIVAGFTFSSDGNITVNKGAADYWIVKLNANGDVQWQKTYGGPGNDRANAIKQTPDGGYVVAGFSNSVSGDITNSHGSNLDFWILKLSSTGNIQWQKSIGGLSDDKAYDIDLTSDGGYIVTGDTSSSSSGDRSGNTQGGADVWVVKLSSAGNIVWEKAFGGSAADLSFSVKQTKDGGYIVAGDTKSQNGDIIFNNGGNDYWIIKLNSAGNLEWQKTLGGGAYDRAQSIIQLSDGNYMAVGYSPSSDGDVIGNNGAVDYWLVKLNQSGDFIWQKCLGGSGSEFPYSLIQSSDGGVVIAGESDTNNNSGDVTGNHGFRDFWVVKLNSVLGVNESTIANGISIHPNPAKNFFKINNLPIGTAVTIYDISGRVILSQKYNQENISVDISQIKNGNYIVKAENSGKVLLIEKLIIQ</sequence>
<reference evidence="4 5" key="1">
    <citation type="submission" date="2022-03" db="EMBL/GenBank/DDBJ databases">
        <title>Chryseobacterium sp. isolated from the Andong Sikhe.</title>
        <authorList>
            <person name="Won M."/>
            <person name="Kim S.-J."/>
            <person name="Kwon S.-W."/>
        </authorList>
    </citation>
    <scope>NUCLEOTIDE SEQUENCE [LARGE SCALE GENOMIC DNA]</scope>
    <source>
        <strain evidence="4 5">ADR-1</strain>
    </source>
</reference>